<comment type="subcellular location">
    <subcellularLocation>
        <location evidence="1">Membrane</location>
        <topology evidence="1">Multi-pass membrane protein</topology>
    </subcellularLocation>
</comment>
<evidence type="ECO:0000256" key="5">
    <source>
        <dbReference type="SAM" id="MobiDB-lite"/>
    </source>
</evidence>
<keyword evidence="7" id="KW-1185">Reference proteome</keyword>
<evidence type="ECO:0000256" key="3">
    <source>
        <dbReference type="ARBA" id="ARBA00022989"/>
    </source>
</evidence>
<evidence type="ECO:0000256" key="1">
    <source>
        <dbReference type="ARBA" id="ARBA00004141"/>
    </source>
</evidence>
<keyword evidence="2" id="KW-0812">Transmembrane</keyword>
<proteinExistence type="predicted"/>
<dbReference type="Proteomes" id="UP000758168">
    <property type="component" value="Unassembled WGS sequence"/>
</dbReference>
<sequence length="307" mass="32268">MTLLRATARTLLASYFVASGFKSVRHPELLVDAAEPVTDKLVPFVKRYAPASVAGYVPEDAQTLVRINGALQLIGGLALATGKGRRLGAVVLAASLIPSTVAKHPFWSRTDAVEKAEDRSHFLKNVSLLGGVLLAARDTEGKPGLVYLAAKGGEHLARDTRRTTKRLGRRTGLTTSALSKNVSSLSDAAGDLAENVGKSSSQLADGALAGGAALVGAAVASTRKARKQASKQLKKTQAVAAKQLAEAREVAAKQAAIAKKEGAKRAEEVRKQQQKRSAEAVKQGRKTAKKLAKKAGKVKKNIQLGEN</sequence>
<comment type="caution">
    <text evidence="6">The sequence shown here is derived from an EMBL/GenBank/DDBJ whole genome shotgun (WGS) entry which is preliminary data.</text>
</comment>
<dbReference type="EMBL" id="JAGIOB010000001">
    <property type="protein sequence ID" value="MBP2415681.1"/>
    <property type="molecule type" value="Genomic_DNA"/>
</dbReference>
<evidence type="ECO:0000313" key="7">
    <source>
        <dbReference type="Proteomes" id="UP000758168"/>
    </source>
</evidence>
<protein>
    <submittedName>
        <fullName evidence="6">Membrane protein YphA (DoxX/SURF4 family)</fullName>
    </submittedName>
</protein>
<evidence type="ECO:0000256" key="2">
    <source>
        <dbReference type="ARBA" id="ARBA00022692"/>
    </source>
</evidence>
<keyword evidence="3" id="KW-1133">Transmembrane helix</keyword>
<feature type="region of interest" description="Disordered" evidence="5">
    <location>
        <begin position="260"/>
        <end position="307"/>
    </location>
</feature>
<gene>
    <name evidence="6" type="ORF">JOF54_000603</name>
</gene>
<organism evidence="6 7">
    <name type="scientific">Microlunatus capsulatus</name>
    <dbReference type="NCBI Taxonomy" id="99117"/>
    <lineage>
        <taxon>Bacteria</taxon>
        <taxon>Bacillati</taxon>
        <taxon>Actinomycetota</taxon>
        <taxon>Actinomycetes</taxon>
        <taxon>Propionibacteriales</taxon>
        <taxon>Propionibacteriaceae</taxon>
        <taxon>Microlunatus</taxon>
    </lineage>
</organism>
<name>A0ABS4Z3P8_9ACTN</name>
<reference evidence="6 7" key="1">
    <citation type="submission" date="2021-03" db="EMBL/GenBank/DDBJ databases">
        <title>Sequencing the genomes of 1000 actinobacteria strains.</title>
        <authorList>
            <person name="Klenk H.-P."/>
        </authorList>
    </citation>
    <scope>NUCLEOTIDE SEQUENCE [LARGE SCALE GENOMIC DNA]</scope>
    <source>
        <strain evidence="6 7">DSM 12936</strain>
    </source>
</reference>
<dbReference type="Pfam" id="PF07681">
    <property type="entry name" value="DoxX"/>
    <property type="match status" value="1"/>
</dbReference>
<accession>A0ABS4Z3P8</accession>
<evidence type="ECO:0000313" key="6">
    <source>
        <dbReference type="EMBL" id="MBP2415681.1"/>
    </source>
</evidence>
<dbReference type="RefSeq" id="WP_210052858.1">
    <property type="nucleotide sequence ID" value="NZ_JAGIOB010000001.1"/>
</dbReference>
<feature type="compositionally biased region" description="Basic and acidic residues" evidence="5">
    <location>
        <begin position="260"/>
        <end position="279"/>
    </location>
</feature>
<dbReference type="InterPro" id="IPR032808">
    <property type="entry name" value="DoxX"/>
</dbReference>
<keyword evidence="4" id="KW-0472">Membrane</keyword>
<feature type="compositionally biased region" description="Basic residues" evidence="5">
    <location>
        <begin position="283"/>
        <end position="300"/>
    </location>
</feature>
<evidence type="ECO:0000256" key="4">
    <source>
        <dbReference type="ARBA" id="ARBA00023136"/>
    </source>
</evidence>